<reference evidence="1 2" key="1">
    <citation type="journal article" date="2020" name="Nature">
        <title>Six reference-quality genomes reveal evolution of bat adaptations.</title>
        <authorList>
            <person name="Jebb D."/>
            <person name="Huang Z."/>
            <person name="Pippel M."/>
            <person name="Hughes G.M."/>
            <person name="Lavrichenko K."/>
            <person name="Devanna P."/>
            <person name="Winkler S."/>
            <person name="Jermiin L.S."/>
            <person name="Skirmuntt E.C."/>
            <person name="Katzourakis A."/>
            <person name="Burkitt-Gray L."/>
            <person name="Ray D.A."/>
            <person name="Sullivan K.A.M."/>
            <person name="Roscito J.G."/>
            <person name="Kirilenko B.M."/>
            <person name="Davalos L.M."/>
            <person name="Corthals A.P."/>
            <person name="Power M.L."/>
            <person name="Jones G."/>
            <person name="Ransome R.D."/>
            <person name="Dechmann D.K.N."/>
            <person name="Locatelli A.G."/>
            <person name="Puechmaille S.J."/>
            <person name="Fedrigo O."/>
            <person name="Jarvis E.D."/>
            <person name="Hiller M."/>
            <person name="Vernes S.C."/>
            <person name="Myers E.W."/>
            <person name="Teeling E.C."/>
        </authorList>
    </citation>
    <scope>NUCLEOTIDE SEQUENCE [LARGE SCALE GENOMIC DNA]</scope>
    <source>
        <strain evidence="1">Bat1K_MPI-CBG_1</strain>
    </source>
</reference>
<sequence length="127" mass="14835">MYKAPDDDDNNDHFSSLCVCVCVYKALCYRIKGCIFIYSSQHLNKVRKNRYEVSKCEKASHITFMVYILLNAKHIARTRKRKENCLLWSSLQPKLQRDIVRWAVPDTHPAPFTRFSGSHSGICHRKS</sequence>
<proteinExistence type="predicted"/>
<accession>A0A833ZNQ4</accession>
<dbReference type="EMBL" id="JABVXQ010000007">
    <property type="protein sequence ID" value="KAF6099798.1"/>
    <property type="molecule type" value="Genomic_DNA"/>
</dbReference>
<comment type="caution">
    <text evidence="1">The sequence shown here is derived from an EMBL/GenBank/DDBJ whole genome shotgun (WGS) entry which is preliminary data.</text>
</comment>
<evidence type="ECO:0000313" key="2">
    <source>
        <dbReference type="Proteomes" id="UP000664940"/>
    </source>
</evidence>
<organism evidence="1 2">
    <name type="scientific">Phyllostomus discolor</name>
    <name type="common">pale spear-nosed bat</name>
    <dbReference type="NCBI Taxonomy" id="89673"/>
    <lineage>
        <taxon>Eukaryota</taxon>
        <taxon>Metazoa</taxon>
        <taxon>Chordata</taxon>
        <taxon>Craniata</taxon>
        <taxon>Vertebrata</taxon>
        <taxon>Euteleostomi</taxon>
        <taxon>Mammalia</taxon>
        <taxon>Eutheria</taxon>
        <taxon>Laurasiatheria</taxon>
        <taxon>Chiroptera</taxon>
        <taxon>Yangochiroptera</taxon>
        <taxon>Phyllostomidae</taxon>
        <taxon>Phyllostominae</taxon>
        <taxon>Phyllostomus</taxon>
    </lineage>
</organism>
<dbReference type="AlphaFoldDB" id="A0A833ZNQ4"/>
<protein>
    <submittedName>
        <fullName evidence="1">Uncharacterized protein</fullName>
    </submittedName>
</protein>
<name>A0A833ZNQ4_9CHIR</name>
<evidence type="ECO:0000313" key="1">
    <source>
        <dbReference type="EMBL" id="KAF6099798.1"/>
    </source>
</evidence>
<dbReference type="Proteomes" id="UP000664940">
    <property type="component" value="Unassembled WGS sequence"/>
</dbReference>
<gene>
    <name evidence="1" type="ORF">HJG60_011530</name>
</gene>